<name>A0A6M1TJ69_9RHOB</name>
<evidence type="ECO:0008006" key="4">
    <source>
        <dbReference type="Google" id="ProtNLM"/>
    </source>
</evidence>
<proteinExistence type="predicted"/>
<keyword evidence="1" id="KW-0812">Transmembrane</keyword>
<sequence>MRKSAELVLRFILDIVFGILGFIVVGLAALALGKFVKWIDSFDVVPSWIIKTMIALEYGLFIADGIAFAFLAFMSTVKFIAAVWRDRNEPH</sequence>
<keyword evidence="3" id="KW-1185">Reference proteome</keyword>
<reference evidence="2 3" key="1">
    <citation type="submission" date="2020-02" db="EMBL/GenBank/DDBJ databases">
        <title>Rhodobacter translucens sp. nov., a novel bacterium isolated from activated sludge.</title>
        <authorList>
            <person name="Liu J."/>
        </authorList>
    </citation>
    <scope>NUCLEOTIDE SEQUENCE [LARGE SCALE GENOMIC DNA]</scope>
    <source>
        <strain evidence="2 3">HX-7-19</strain>
    </source>
</reference>
<dbReference type="EMBL" id="JAALFE010000002">
    <property type="protein sequence ID" value="NGQ89939.1"/>
    <property type="molecule type" value="Genomic_DNA"/>
</dbReference>
<evidence type="ECO:0000313" key="2">
    <source>
        <dbReference type="EMBL" id="NGQ89939.1"/>
    </source>
</evidence>
<accession>A0A6M1TJ69</accession>
<organism evidence="2 3">
    <name type="scientific">Paragemmobacter kunshanensis</name>
    <dbReference type="NCBI Taxonomy" id="2583234"/>
    <lineage>
        <taxon>Bacteria</taxon>
        <taxon>Pseudomonadati</taxon>
        <taxon>Pseudomonadota</taxon>
        <taxon>Alphaproteobacteria</taxon>
        <taxon>Rhodobacterales</taxon>
        <taxon>Paracoccaceae</taxon>
        <taxon>Paragemmobacter</taxon>
    </lineage>
</organism>
<evidence type="ECO:0000313" key="3">
    <source>
        <dbReference type="Proteomes" id="UP000474758"/>
    </source>
</evidence>
<keyword evidence="1" id="KW-1133">Transmembrane helix</keyword>
<dbReference type="Proteomes" id="UP000474758">
    <property type="component" value="Unassembled WGS sequence"/>
</dbReference>
<protein>
    <recommendedName>
        <fullName evidence="4">DUF2523 domain-containing protein</fullName>
    </recommendedName>
</protein>
<dbReference type="AlphaFoldDB" id="A0A6M1TJ69"/>
<keyword evidence="1" id="KW-0472">Membrane</keyword>
<evidence type="ECO:0000256" key="1">
    <source>
        <dbReference type="SAM" id="Phobius"/>
    </source>
</evidence>
<feature type="transmembrane region" description="Helical" evidence="1">
    <location>
        <begin position="58"/>
        <end position="84"/>
    </location>
</feature>
<feature type="transmembrane region" description="Helical" evidence="1">
    <location>
        <begin position="7"/>
        <end position="32"/>
    </location>
</feature>
<gene>
    <name evidence="2" type="ORF">G5V65_03450</name>
</gene>
<comment type="caution">
    <text evidence="2">The sequence shown here is derived from an EMBL/GenBank/DDBJ whole genome shotgun (WGS) entry which is preliminary data.</text>
</comment>
<dbReference type="RefSeq" id="WP_165047094.1">
    <property type="nucleotide sequence ID" value="NZ_JAALFE010000002.1"/>
</dbReference>